<name>A0ACC1T103_9APHY</name>
<evidence type="ECO:0000313" key="1">
    <source>
        <dbReference type="EMBL" id="KAJ3550296.1"/>
    </source>
</evidence>
<evidence type="ECO:0000313" key="2">
    <source>
        <dbReference type="Proteomes" id="UP001148662"/>
    </source>
</evidence>
<dbReference type="EMBL" id="JANHOG010000909">
    <property type="protein sequence ID" value="KAJ3550296.1"/>
    <property type="molecule type" value="Genomic_DNA"/>
</dbReference>
<sequence>MVAARSMRDAECSAQSGTGNAWCLMDSPTLGRMPSISSRPTNRKNANSTASSSRLAVQAVNVAPLNIKKIRRRALVSGVHLALPPSPRPYVEASGSSASSTPHSALTFTAEWDLTQKAFVITPLEPSYPQSTTSSHFASSPVPINVDEDSLPISPSFSVPSVYSPSFLNPHPDLPSSLQQVSFERDKVSVIDLTTDDEAEYSPSSVCTPVSSIFDRELVYSHGRNLSQSTTASSIYTGELDDEKPYEEARPDSDEEREPPSPIAKDERYLARLRGENLELSEQRLWRSDAPVSCPDIEHQRQQVFPPCPRRPLPDVPRCTSDFYSIESFPQLDSPSVTGKSIRRQLSAQISKAFTTAALFKRSTTAHG</sequence>
<protein>
    <submittedName>
        <fullName evidence="1">Uncharacterized protein</fullName>
    </submittedName>
</protein>
<reference evidence="1" key="1">
    <citation type="submission" date="2022-07" db="EMBL/GenBank/DDBJ databases">
        <title>Genome Sequence of Phlebia brevispora.</title>
        <authorList>
            <person name="Buettner E."/>
        </authorList>
    </citation>
    <scope>NUCLEOTIDE SEQUENCE</scope>
    <source>
        <strain evidence="1">MPL23</strain>
    </source>
</reference>
<organism evidence="1 2">
    <name type="scientific">Phlebia brevispora</name>
    <dbReference type="NCBI Taxonomy" id="194682"/>
    <lineage>
        <taxon>Eukaryota</taxon>
        <taxon>Fungi</taxon>
        <taxon>Dikarya</taxon>
        <taxon>Basidiomycota</taxon>
        <taxon>Agaricomycotina</taxon>
        <taxon>Agaricomycetes</taxon>
        <taxon>Polyporales</taxon>
        <taxon>Meruliaceae</taxon>
        <taxon>Phlebia</taxon>
    </lineage>
</organism>
<accession>A0ACC1T103</accession>
<proteinExistence type="predicted"/>
<dbReference type="Proteomes" id="UP001148662">
    <property type="component" value="Unassembled WGS sequence"/>
</dbReference>
<keyword evidence="2" id="KW-1185">Reference proteome</keyword>
<comment type="caution">
    <text evidence="1">The sequence shown here is derived from an EMBL/GenBank/DDBJ whole genome shotgun (WGS) entry which is preliminary data.</text>
</comment>
<gene>
    <name evidence="1" type="ORF">NM688_g5093</name>
</gene>